<evidence type="ECO:0000313" key="3">
    <source>
        <dbReference type="Proteomes" id="UP000078599"/>
    </source>
</evidence>
<gene>
    <name evidence="2" type="ORF">THICB1_200031</name>
</gene>
<comment type="caution">
    <text evidence="2">The sequence shown here is derived from an EMBL/GenBank/DDBJ whole genome shotgun (WGS) entry which is preliminary data.</text>
</comment>
<keyword evidence="1" id="KW-0472">Membrane</keyword>
<evidence type="ECO:0000313" key="2">
    <source>
        <dbReference type="EMBL" id="CQR32685.1"/>
    </source>
</evidence>
<keyword evidence="1" id="KW-0812">Transmembrane</keyword>
<sequence length="105" mass="11987">MSALDWHPGIPPSIRWPRGQTLHGLVSLREPSPAITRGTALRYSTFYCGLCNRVVCKERAIINIGRFAWLHTIAHYASLGVVLYPHSIIIIPCRKDMRHQPKTHY</sequence>
<feature type="transmembrane region" description="Helical" evidence="1">
    <location>
        <begin position="73"/>
        <end position="93"/>
    </location>
</feature>
<dbReference type="EMBL" id="CTRI01000013">
    <property type="protein sequence ID" value="CQR32685.1"/>
    <property type="molecule type" value="Genomic_DNA"/>
</dbReference>
<keyword evidence="3" id="KW-1185">Reference proteome</keyword>
<organism evidence="2 3">
    <name type="scientific">Thiomonas arsenitoxydans (strain DSM 22701 / CIP 110005 / 3As)</name>
    <dbReference type="NCBI Taxonomy" id="426114"/>
    <lineage>
        <taxon>Bacteria</taxon>
        <taxon>Pseudomonadati</taxon>
        <taxon>Pseudomonadota</taxon>
        <taxon>Betaproteobacteria</taxon>
        <taxon>Burkholderiales</taxon>
        <taxon>Thiomonas</taxon>
    </lineage>
</organism>
<reference evidence="2 3" key="1">
    <citation type="submission" date="2015-03" db="EMBL/GenBank/DDBJ databases">
        <authorList>
            <person name="Regsiter A."/>
            <person name="william w."/>
        </authorList>
    </citation>
    <scope>NUCLEOTIDE SEQUENCE [LARGE SCALE GENOMIC DNA]</scope>
    <source>
        <strain evidence="2 3">CB1</strain>
    </source>
</reference>
<keyword evidence="1" id="KW-1133">Transmembrane helix</keyword>
<protein>
    <submittedName>
        <fullName evidence="2">Uncharacterized protein</fullName>
    </submittedName>
</protein>
<accession>A0ABP1Z6C2</accession>
<evidence type="ECO:0000256" key="1">
    <source>
        <dbReference type="SAM" id="Phobius"/>
    </source>
</evidence>
<name>A0ABP1Z6C2_THIA3</name>
<proteinExistence type="predicted"/>
<dbReference type="Proteomes" id="UP000078599">
    <property type="component" value="Unassembled WGS sequence"/>
</dbReference>